<keyword evidence="2" id="KW-1133">Transmembrane helix</keyword>
<dbReference type="AlphaFoldDB" id="A0A1K1P1D1"/>
<dbReference type="EMBL" id="CP140154">
    <property type="protein sequence ID" value="WQG87486.1"/>
    <property type="molecule type" value="Genomic_DNA"/>
</dbReference>
<dbReference type="Proteomes" id="UP001326715">
    <property type="component" value="Chromosome"/>
</dbReference>
<proteinExistence type="predicted"/>
<dbReference type="EMBL" id="FPIZ01000004">
    <property type="protein sequence ID" value="SFW41291.1"/>
    <property type="molecule type" value="Genomic_DNA"/>
</dbReference>
<evidence type="ECO:0000313" key="6">
    <source>
        <dbReference type="Proteomes" id="UP000183788"/>
    </source>
</evidence>
<dbReference type="PANTHER" id="PTHR40940:SF2">
    <property type="entry name" value="BATD"/>
    <property type="match status" value="1"/>
</dbReference>
<keyword evidence="7" id="KW-1185">Reference proteome</keyword>
<sequence length="662" mass="74283">MKVITVSIRRSLLSLLFLMGIVSSLQAQEFKFTTTVSSNKVALDEPFQIQFMLENGTNVTQFTPPNFNDFELLQGPNQMQGTSIVNGRRSDYIALVYLIRAKRVGNFTIPAAAARVNGDVVKSNPVTIEVAKGISGSAAQQLQPQRQQVPANPFAGMGQRSAPSHQAEEMEGVLKNGEDINAKLKKNIFVKVDVDKTSLFEGEQLTATYKLYTRLPTNASVTKVPAFKGFSAKDIELPNPPQASEEMVNGIPYRVFVIRKTMLFPMQSGTLELDPVEVDNHVRLVKLVKNGKRRDPMADLFNDPAFKDAFNDPFFDDLFNRPEVEYQDVPYKIQTAPVKVTVKPLPIDSRPASYNGAVGKFTMTAAIDKNSLSTDDALTLKVTISGQGNVNLLNPPKVEIPASFDKYDPKVSDNIEKNSNPLSGSRTYEYVLMPVEAGEQVIPPVEFSYFDAASKTYKTVTSQPFNIHVTAGKQTKREKEDFSINKNAITNNSHKVQDWVKHNTWFITSIWFYLLLILPLLALIGAWLIRRRLDYQQNNAAFLKHRYANKVALKRLELAARYLKEGKDKAFYEETSRAVWGYLSNKLHVPFADLSKQLIQDKLAQQQISEAYTADLFDLLDNCEIALYTPNHNNTKMQGTYQQAVQVISKLEDELTRAKSAV</sequence>
<feature type="chain" id="PRO_5012520993" evidence="3">
    <location>
        <begin position="28"/>
        <end position="662"/>
    </location>
</feature>
<dbReference type="Pfam" id="PF13584">
    <property type="entry name" value="BatD"/>
    <property type="match status" value="2"/>
</dbReference>
<keyword evidence="2" id="KW-0472">Membrane</keyword>
<reference evidence="5 7" key="2">
    <citation type="submission" date="2023-11" db="EMBL/GenBank/DDBJ databases">
        <title>MicrobeMod: A computational toolkit for identifying prokaryotic methylation and restriction-modification with nanopore sequencing.</title>
        <authorList>
            <person name="Crits-Christoph A."/>
            <person name="Kang S.C."/>
            <person name="Lee H."/>
            <person name="Ostrov N."/>
        </authorList>
    </citation>
    <scope>NUCLEOTIDE SEQUENCE [LARGE SCALE GENOMIC DNA]</scope>
    <source>
        <strain evidence="5 7">ATCC 23090</strain>
    </source>
</reference>
<dbReference type="RefSeq" id="WP_083571429.1">
    <property type="nucleotide sequence ID" value="NZ_CBHWAX010000029.1"/>
</dbReference>
<feature type="transmembrane region" description="Helical" evidence="2">
    <location>
        <begin position="510"/>
        <end position="529"/>
    </location>
</feature>
<protein>
    <submittedName>
        <fullName evidence="5">BatD family protein</fullName>
    </submittedName>
    <submittedName>
        <fullName evidence="4">Oxygen tolerance</fullName>
    </submittedName>
</protein>
<evidence type="ECO:0000313" key="5">
    <source>
        <dbReference type="EMBL" id="WQG87486.1"/>
    </source>
</evidence>
<evidence type="ECO:0000256" key="3">
    <source>
        <dbReference type="SAM" id="SignalP"/>
    </source>
</evidence>
<name>A0A1K1P1D1_9BACT</name>
<gene>
    <name evidence="4" type="ORF">SAMN05661012_01691</name>
    <name evidence="5" type="ORF">SR876_21400</name>
</gene>
<evidence type="ECO:0000256" key="1">
    <source>
        <dbReference type="SAM" id="MobiDB-lite"/>
    </source>
</evidence>
<evidence type="ECO:0000313" key="7">
    <source>
        <dbReference type="Proteomes" id="UP001326715"/>
    </source>
</evidence>
<dbReference type="InterPro" id="IPR025738">
    <property type="entry name" value="BatD"/>
</dbReference>
<reference evidence="4 6" key="1">
    <citation type="submission" date="2016-11" db="EMBL/GenBank/DDBJ databases">
        <authorList>
            <person name="Jaros S."/>
            <person name="Januszkiewicz K."/>
            <person name="Wedrychowicz H."/>
        </authorList>
    </citation>
    <scope>NUCLEOTIDE SEQUENCE [LARGE SCALE GENOMIC DNA]</scope>
    <source>
        <strain evidence="4 6">DSM 784</strain>
    </source>
</reference>
<evidence type="ECO:0000256" key="2">
    <source>
        <dbReference type="SAM" id="Phobius"/>
    </source>
</evidence>
<feature type="signal peptide" evidence="3">
    <location>
        <begin position="1"/>
        <end position="27"/>
    </location>
</feature>
<keyword evidence="2" id="KW-0812">Transmembrane</keyword>
<organism evidence="4 6">
    <name type="scientific">Chitinophaga sancti</name>
    <dbReference type="NCBI Taxonomy" id="1004"/>
    <lineage>
        <taxon>Bacteria</taxon>
        <taxon>Pseudomonadati</taxon>
        <taxon>Bacteroidota</taxon>
        <taxon>Chitinophagia</taxon>
        <taxon>Chitinophagales</taxon>
        <taxon>Chitinophagaceae</taxon>
        <taxon>Chitinophaga</taxon>
    </lineage>
</organism>
<feature type="region of interest" description="Disordered" evidence="1">
    <location>
        <begin position="137"/>
        <end position="169"/>
    </location>
</feature>
<dbReference type="Proteomes" id="UP000183788">
    <property type="component" value="Unassembled WGS sequence"/>
</dbReference>
<dbReference type="PANTHER" id="PTHR40940">
    <property type="entry name" value="PROTEIN BATD-RELATED"/>
    <property type="match status" value="1"/>
</dbReference>
<keyword evidence="3" id="KW-0732">Signal</keyword>
<evidence type="ECO:0000313" key="4">
    <source>
        <dbReference type="EMBL" id="SFW41291.1"/>
    </source>
</evidence>
<dbReference type="OrthoDB" id="2079210at2"/>
<dbReference type="STRING" id="1004.SAMN05661012_01691"/>
<accession>A0A1K1P1D1</accession>